<protein>
    <recommendedName>
        <fullName evidence="4">D-isomer specific 2-hydroxyacid dehydrogenase NAD-binding domain-containing protein</fullName>
    </recommendedName>
</protein>
<keyword evidence="6" id="KW-1185">Reference proteome</keyword>
<name>A0A9P8CBM4_9HELO</name>
<dbReference type="GO" id="GO:0051287">
    <property type="term" value="F:NAD binding"/>
    <property type="evidence" value="ECO:0007669"/>
    <property type="project" value="InterPro"/>
</dbReference>
<comment type="caution">
    <text evidence="5">The sequence shown here is derived from an EMBL/GenBank/DDBJ whole genome shotgun (WGS) entry which is preliminary data.</text>
</comment>
<dbReference type="Pfam" id="PF02826">
    <property type="entry name" value="2-Hacid_dh_C"/>
    <property type="match status" value="1"/>
</dbReference>
<dbReference type="OrthoDB" id="298012at2759"/>
<dbReference type="GO" id="GO:0016491">
    <property type="term" value="F:oxidoreductase activity"/>
    <property type="evidence" value="ECO:0007669"/>
    <property type="project" value="UniProtKB-KW"/>
</dbReference>
<evidence type="ECO:0000313" key="6">
    <source>
        <dbReference type="Proteomes" id="UP000887226"/>
    </source>
</evidence>
<evidence type="ECO:0000256" key="3">
    <source>
        <dbReference type="ARBA" id="ARBA00023027"/>
    </source>
</evidence>
<gene>
    <name evidence="5" type="ORF">BJ878DRAFT_429608</name>
</gene>
<dbReference type="Proteomes" id="UP000887226">
    <property type="component" value="Unassembled WGS sequence"/>
</dbReference>
<keyword evidence="3" id="KW-0520">NAD</keyword>
<dbReference type="EMBL" id="MU254354">
    <property type="protein sequence ID" value="KAG9240747.1"/>
    <property type="molecule type" value="Genomic_DNA"/>
</dbReference>
<dbReference type="PANTHER" id="PTHR43761:SF1">
    <property type="entry name" value="D-ISOMER SPECIFIC 2-HYDROXYACID DEHYDROGENASE CATALYTIC DOMAIN-CONTAINING PROTEIN-RELATED"/>
    <property type="match status" value="1"/>
</dbReference>
<feature type="non-terminal residue" evidence="5">
    <location>
        <position position="1"/>
    </location>
</feature>
<dbReference type="PANTHER" id="PTHR43761">
    <property type="entry name" value="D-ISOMER SPECIFIC 2-HYDROXYACID DEHYDROGENASE FAMILY PROTEIN (AFU_ORTHOLOGUE AFUA_1G13630)"/>
    <property type="match status" value="1"/>
</dbReference>
<dbReference type="InterPro" id="IPR036291">
    <property type="entry name" value="NAD(P)-bd_dom_sf"/>
</dbReference>
<feature type="domain" description="D-isomer specific 2-hydroxyacid dehydrogenase NAD-binding" evidence="4">
    <location>
        <begin position="74"/>
        <end position="175"/>
    </location>
</feature>
<evidence type="ECO:0000256" key="2">
    <source>
        <dbReference type="ARBA" id="ARBA00023002"/>
    </source>
</evidence>
<accession>A0A9P8CBM4</accession>
<organism evidence="5 6">
    <name type="scientific">Calycina marina</name>
    <dbReference type="NCBI Taxonomy" id="1763456"/>
    <lineage>
        <taxon>Eukaryota</taxon>
        <taxon>Fungi</taxon>
        <taxon>Dikarya</taxon>
        <taxon>Ascomycota</taxon>
        <taxon>Pezizomycotina</taxon>
        <taxon>Leotiomycetes</taxon>
        <taxon>Helotiales</taxon>
        <taxon>Pezizellaceae</taxon>
        <taxon>Calycina</taxon>
    </lineage>
</organism>
<evidence type="ECO:0000259" key="4">
    <source>
        <dbReference type="Pfam" id="PF02826"/>
    </source>
</evidence>
<proteinExistence type="inferred from homology"/>
<comment type="similarity">
    <text evidence="1">Belongs to the D-isomer specific 2-hydroxyacid dehydrogenase family.</text>
</comment>
<evidence type="ECO:0000256" key="1">
    <source>
        <dbReference type="ARBA" id="ARBA00005854"/>
    </source>
</evidence>
<dbReference type="InterPro" id="IPR006140">
    <property type="entry name" value="D-isomer_DH_NAD-bd"/>
</dbReference>
<dbReference type="InterPro" id="IPR050418">
    <property type="entry name" value="D-iso_2-hydroxyacid_DH_PdxB"/>
</dbReference>
<dbReference type="AlphaFoldDB" id="A0A9P8CBM4"/>
<evidence type="ECO:0000313" key="5">
    <source>
        <dbReference type="EMBL" id="KAG9240747.1"/>
    </source>
</evidence>
<keyword evidence="2" id="KW-0560">Oxidoreductase</keyword>
<dbReference type="Gene3D" id="3.40.50.720">
    <property type="entry name" value="NAD(P)-binding Rossmann-like Domain"/>
    <property type="match status" value="1"/>
</dbReference>
<reference evidence="5" key="1">
    <citation type="journal article" date="2021" name="IMA Fungus">
        <title>Genomic characterization of three marine fungi, including Emericellopsis atlantica sp. nov. with signatures of a generalist lifestyle and marine biomass degradation.</title>
        <authorList>
            <person name="Hagestad O.C."/>
            <person name="Hou L."/>
            <person name="Andersen J.H."/>
            <person name="Hansen E.H."/>
            <person name="Altermark B."/>
            <person name="Li C."/>
            <person name="Kuhnert E."/>
            <person name="Cox R.J."/>
            <person name="Crous P.W."/>
            <person name="Spatafora J.W."/>
            <person name="Lail K."/>
            <person name="Amirebrahimi M."/>
            <person name="Lipzen A."/>
            <person name="Pangilinan J."/>
            <person name="Andreopoulos W."/>
            <person name="Hayes R.D."/>
            <person name="Ng V."/>
            <person name="Grigoriev I.V."/>
            <person name="Jackson S.A."/>
            <person name="Sutton T.D.S."/>
            <person name="Dobson A.D.W."/>
            <person name="Rama T."/>
        </authorList>
    </citation>
    <scope>NUCLEOTIDE SEQUENCE</scope>
    <source>
        <strain evidence="5">TRa3180A</strain>
    </source>
</reference>
<dbReference type="SUPFAM" id="SSF51735">
    <property type="entry name" value="NAD(P)-binding Rossmann-fold domains"/>
    <property type="match status" value="1"/>
</dbReference>
<sequence length="183" mass="19846">VTVCNISGANHESVAEHAIALYFAPRRNLVGVYELIVPGKKRTGKGSLAKGLEISAVWALRTIKVFVRLKSDIAIGNRVANIGKALKMKVMFAERRVSEVREGRTKFTKAIRATSVLMNIVNLSPVLLFLIGAAELSSIRAGALLINLSRGGIVHGSTFVDALKEKNIASAARRVYHGTNRQK</sequence>